<dbReference type="PANTHER" id="PTHR45856">
    <property type="entry name" value="ALPHA/BETA-HYDROLASES SUPERFAMILY PROTEIN"/>
    <property type="match status" value="1"/>
</dbReference>
<dbReference type="GO" id="GO:0006629">
    <property type="term" value="P:lipid metabolic process"/>
    <property type="evidence" value="ECO:0007669"/>
    <property type="project" value="InterPro"/>
</dbReference>
<dbReference type="InterPro" id="IPR051218">
    <property type="entry name" value="Sec_MonoDiacylglyc_Lipase"/>
</dbReference>
<protein>
    <submittedName>
        <fullName evidence="3">Alpha beta-hydrolase</fullName>
    </submittedName>
</protein>
<evidence type="ECO:0000256" key="1">
    <source>
        <dbReference type="SAM" id="SignalP"/>
    </source>
</evidence>
<reference evidence="3" key="1">
    <citation type="submission" date="2014-05" db="EMBL/GenBank/DDBJ databases">
        <title>The transcriptome of the halophilic microalga Tetraselmis sp. GSL018 isolated from the Great Salt Lake, Utah.</title>
        <authorList>
            <person name="Jinkerson R.E."/>
            <person name="D'Adamo S."/>
            <person name="Posewitz M.C."/>
        </authorList>
    </citation>
    <scope>NUCLEOTIDE SEQUENCE</scope>
    <source>
        <strain evidence="3">GSL018</strain>
    </source>
</reference>
<dbReference type="Pfam" id="PF01764">
    <property type="entry name" value="Lipase_3"/>
    <property type="match status" value="1"/>
</dbReference>
<keyword evidence="3" id="KW-0378">Hydrolase</keyword>
<feature type="signal peptide" evidence="1">
    <location>
        <begin position="1"/>
        <end position="21"/>
    </location>
</feature>
<proteinExistence type="predicted"/>
<accession>A0A061RNW9</accession>
<feature type="domain" description="Fungal lipase-type" evidence="2">
    <location>
        <begin position="128"/>
        <end position="271"/>
    </location>
</feature>
<feature type="chain" id="PRO_5001610722" evidence="1">
    <location>
        <begin position="22"/>
        <end position="346"/>
    </location>
</feature>
<evidence type="ECO:0000259" key="2">
    <source>
        <dbReference type="Pfam" id="PF01764"/>
    </source>
</evidence>
<dbReference type="Gene3D" id="3.40.50.1820">
    <property type="entry name" value="alpha/beta hydrolase"/>
    <property type="match status" value="1"/>
</dbReference>
<dbReference type="GO" id="GO:0016787">
    <property type="term" value="F:hydrolase activity"/>
    <property type="evidence" value="ECO:0007669"/>
    <property type="project" value="UniProtKB-KW"/>
</dbReference>
<keyword evidence="1" id="KW-0732">Signal</keyword>
<organism evidence="3">
    <name type="scientific">Tetraselmis sp. GSL018</name>
    <dbReference type="NCBI Taxonomy" id="582737"/>
    <lineage>
        <taxon>Eukaryota</taxon>
        <taxon>Viridiplantae</taxon>
        <taxon>Chlorophyta</taxon>
        <taxon>core chlorophytes</taxon>
        <taxon>Chlorodendrophyceae</taxon>
        <taxon>Chlorodendrales</taxon>
        <taxon>Chlorodendraceae</taxon>
        <taxon>Tetraselmis</taxon>
    </lineage>
</organism>
<dbReference type="AlphaFoldDB" id="A0A061RNW9"/>
<gene>
    <name evidence="3" type="ORF">TSPGSL018_206</name>
</gene>
<dbReference type="PANTHER" id="PTHR45856:SF25">
    <property type="entry name" value="FUNGAL LIPASE-LIKE DOMAIN-CONTAINING PROTEIN"/>
    <property type="match status" value="1"/>
</dbReference>
<evidence type="ECO:0000313" key="3">
    <source>
        <dbReference type="EMBL" id="JAC72236.1"/>
    </source>
</evidence>
<dbReference type="CDD" id="cd00519">
    <property type="entry name" value="Lipase_3"/>
    <property type="match status" value="1"/>
</dbReference>
<name>A0A061RNW9_9CHLO</name>
<dbReference type="InterPro" id="IPR002921">
    <property type="entry name" value="Fungal_lipase-type"/>
</dbReference>
<sequence>MHSIRMFYLLVICCGVATVCSHSRRTLSSRNFEPHSQPLKPFGSAPSWELDPPIAHGGDRGELSFDFARSLKLANLAAVSQCQPHRIANWTCTRCWHIPDFQDASVNHDLERELLAFTGWLPSLNSAIVVFRGTDRGSLSNWLADLRGWQTDFDLPWPRAEGCRVHSGFFGAYNASTLRPFVSHNVERLLEAHEGAPVTVVGHSLGGALASLCAAELAAGHLVPGRSPEVHLMTLGSPRVGNEAFAEFVDRAVSSSLRVTHMNDVVPSLPIRAMGFHHLRREVWLADIRFETQRFFSSPVQVPVVCDGSGEDPLCHAGQCTLGLCTSVYNHVHGYFGLFMGQSESC</sequence>
<dbReference type="InterPro" id="IPR029058">
    <property type="entry name" value="AB_hydrolase_fold"/>
</dbReference>
<dbReference type="EMBL" id="GBEZ01013784">
    <property type="protein sequence ID" value="JAC72236.1"/>
    <property type="molecule type" value="Transcribed_RNA"/>
</dbReference>
<dbReference type="SUPFAM" id="SSF53474">
    <property type="entry name" value="alpha/beta-Hydrolases"/>
    <property type="match status" value="1"/>
</dbReference>